<dbReference type="Proteomes" id="UP000469559">
    <property type="component" value="Unassembled WGS sequence"/>
</dbReference>
<sequence length="391" mass="43292">MASASRRSTPFGSVLVIGGCGFFGHHLVRTLRDQHLAWPISVFSRKPDVNLLSEVDYYPGDITDADTMKELLGKIQPCLIFHAASPDPFTDPPNPNAYVQVNVDGTANVLAHAKASPSVAALVYTSSLTVVLYDKNGECFDADEDAPIYRGPVTQKEPYHTSKGMADVMVRAAANTHLPHENGLRTGCIRVPGIYGEGDENMIVPGLQLAQWGLGCVQFGNNTTGFEPVYVANAVHGHVLLAKALLEEASNGPSSQPAEDQVTTKRINGESFNITDDHPAPFWDYMRAIYAAAGHPQNPHEIWVIPAWLVHVLAVITEWAFWVIYRGQRRPKVMSWMKLEFVVVNRTYSTKKAKQRLHWHAIVPRAEAARRSADWGLKWIEGHKNGQEKLD</sequence>
<evidence type="ECO:0000256" key="3">
    <source>
        <dbReference type="SAM" id="Phobius"/>
    </source>
</evidence>
<evidence type="ECO:0000256" key="1">
    <source>
        <dbReference type="ARBA" id="ARBA00009219"/>
    </source>
</evidence>
<dbReference type="AlphaFoldDB" id="A0A8T9BPK4"/>
<dbReference type="EMBL" id="QGMF01000003">
    <property type="protein sequence ID" value="TVY21927.1"/>
    <property type="molecule type" value="Genomic_DNA"/>
</dbReference>
<evidence type="ECO:0000259" key="4">
    <source>
        <dbReference type="Pfam" id="PF01073"/>
    </source>
</evidence>
<dbReference type="InterPro" id="IPR002225">
    <property type="entry name" value="3Beta_OHSteriod_DH/Estase"/>
</dbReference>
<accession>A0A8T9BPK4</accession>
<organism evidence="5 6">
    <name type="scientific">Lachnellula arida</name>
    <dbReference type="NCBI Taxonomy" id="1316785"/>
    <lineage>
        <taxon>Eukaryota</taxon>
        <taxon>Fungi</taxon>
        <taxon>Dikarya</taxon>
        <taxon>Ascomycota</taxon>
        <taxon>Pezizomycotina</taxon>
        <taxon>Leotiomycetes</taxon>
        <taxon>Helotiales</taxon>
        <taxon>Lachnaceae</taxon>
        <taxon>Lachnellula</taxon>
    </lineage>
</organism>
<evidence type="ECO:0000313" key="5">
    <source>
        <dbReference type="EMBL" id="TVY21927.1"/>
    </source>
</evidence>
<dbReference type="PROSITE" id="PS51257">
    <property type="entry name" value="PROKAR_LIPOPROTEIN"/>
    <property type="match status" value="1"/>
</dbReference>
<name>A0A8T9BPK4_9HELO</name>
<dbReference type="GO" id="GO:0006694">
    <property type="term" value="P:steroid biosynthetic process"/>
    <property type="evidence" value="ECO:0007669"/>
    <property type="project" value="InterPro"/>
</dbReference>
<comment type="caution">
    <text evidence="5">The sequence shown here is derived from an EMBL/GenBank/DDBJ whole genome shotgun (WGS) entry which is preliminary data.</text>
</comment>
<keyword evidence="3" id="KW-0472">Membrane</keyword>
<feature type="transmembrane region" description="Helical" evidence="3">
    <location>
        <begin position="303"/>
        <end position="325"/>
    </location>
</feature>
<reference evidence="5 6" key="1">
    <citation type="submission" date="2018-05" db="EMBL/GenBank/DDBJ databases">
        <title>Whole genome sequencing for identification of molecular markers to develop diagnostic detection tools for the regulated plant pathogen Lachnellula willkommii.</title>
        <authorList>
            <person name="Giroux E."/>
            <person name="Bilodeau G."/>
        </authorList>
    </citation>
    <scope>NUCLEOTIDE SEQUENCE [LARGE SCALE GENOMIC DNA]</scope>
    <source>
        <strain evidence="5 6">CBS 203.66</strain>
    </source>
</reference>
<proteinExistence type="inferred from homology"/>
<dbReference type="Pfam" id="PF01073">
    <property type="entry name" value="3Beta_HSD"/>
    <property type="match status" value="1"/>
</dbReference>
<keyword evidence="2" id="KW-0560">Oxidoreductase</keyword>
<evidence type="ECO:0000313" key="6">
    <source>
        <dbReference type="Proteomes" id="UP000469559"/>
    </source>
</evidence>
<dbReference type="InterPro" id="IPR036291">
    <property type="entry name" value="NAD(P)-bd_dom_sf"/>
</dbReference>
<dbReference type="GO" id="GO:0016616">
    <property type="term" value="F:oxidoreductase activity, acting on the CH-OH group of donors, NAD or NADP as acceptor"/>
    <property type="evidence" value="ECO:0007669"/>
    <property type="project" value="InterPro"/>
</dbReference>
<dbReference type="Gene3D" id="3.40.50.720">
    <property type="entry name" value="NAD(P)-binding Rossmann-like Domain"/>
    <property type="match status" value="1"/>
</dbReference>
<feature type="domain" description="3-beta hydroxysteroid dehydrogenase/isomerase" evidence="4">
    <location>
        <begin position="15"/>
        <end position="298"/>
    </location>
</feature>
<gene>
    <name evidence="5" type="primary">erg26_2</name>
    <name evidence="5" type="ORF">LARI1_G000378</name>
</gene>
<dbReference type="InterPro" id="IPR050177">
    <property type="entry name" value="Lipid_A_modif_metabolic_enz"/>
</dbReference>
<protein>
    <submittedName>
        <fullName evidence="5">Sterol-4-alpha-carboxylic decarboxylase</fullName>
    </submittedName>
</protein>
<comment type="similarity">
    <text evidence="1">Belongs to the 3-beta-HSD family.</text>
</comment>
<dbReference type="SUPFAM" id="SSF51735">
    <property type="entry name" value="NAD(P)-binding Rossmann-fold domains"/>
    <property type="match status" value="1"/>
</dbReference>
<dbReference type="OrthoDB" id="10058185at2759"/>
<keyword evidence="3" id="KW-1133">Transmembrane helix</keyword>
<evidence type="ECO:0000256" key="2">
    <source>
        <dbReference type="ARBA" id="ARBA00023002"/>
    </source>
</evidence>
<dbReference type="PANTHER" id="PTHR43245">
    <property type="entry name" value="BIFUNCTIONAL POLYMYXIN RESISTANCE PROTEIN ARNA"/>
    <property type="match status" value="1"/>
</dbReference>
<keyword evidence="6" id="KW-1185">Reference proteome</keyword>
<keyword evidence="3" id="KW-0812">Transmembrane</keyword>
<dbReference type="PANTHER" id="PTHR43245:SF51">
    <property type="entry name" value="SHORT CHAIN DEHYDROGENASE_REDUCTASE FAMILY 42E, MEMBER 2"/>
    <property type="match status" value="1"/>
</dbReference>